<feature type="compositionally biased region" description="Low complexity" evidence="1">
    <location>
        <begin position="35"/>
        <end position="47"/>
    </location>
</feature>
<name>A0ABP6QF40_9ACTN</name>
<reference evidence="3" key="1">
    <citation type="journal article" date="2019" name="Int. J. Syst. Evol. Microbiol.">
        <title>The Global Catalogue of Microorganisms (GCM) 10K type strain sequencing project: providing services to taxonomists for standard genome sequencing and annotation.</title>
        <authorList>
            <consortium name="The Broad Institute Genomics Platform"/>
            <consortium name="The Broad Institute Genome Sequencing Center for Infectious Disease"/>
            <person name="Wu L."/>
            <person name="Ma J."/>
        </authorList>
    </citation>
    <scope>NUCLEOTIDE SEQUENCE [LARGE SCALE GENOMIC DNA]</scope>
    <source>
        <strain evidence="3">JCM 9377</strain>
    </source>
</reference>
<protein>
    <submittedName>
        <fullName evidence="2">Uncharacterized protein</fullName>
    </submittedName>
</protein>
<comment type="caution">
    <text evidence="2">The sequence shown here is derived from an EMBL/GenBank/DDBJ whole genome shotgun (WGS) entry which is preliminary data.</text>
</comment>
<evidence type="ECO:0000313" key="3">
    <source>
        <dbReference type="Proteomes" id="UP001501237"/>
    </source>
</evidence>
<evidence type="ECO:0000256" key="1">
    <source>
        <dbReference type="SAM" id="MobiDB-lite"/>
    </source>
</evidence>
<feature type="compositionally biased region" description="Low complexity" evidence="1">
    <location>
        <begin position="361"/>
        <end position="391"/>
    </location>
</feature>
<feature type="compositionally biased region" description="Low complexity" evidence="1">
    <location>
        <begin position="125"/>
        <end position="134"/>
    </location>
</feature>
<feature type="compositionally biased region" description="Pro residues" evidence="1">
    <location>
        <begin position="219"/>
        <end position="228"/>
    </location>
</feature>
<feature type="compositionally biased region" description="Polar residues" evidence="1">
    <location>
        <begin position="423"/>
        <end position="433"/>
    </location>
</feature>
<keyword evidence="3" id="KW-1185">Reference proteome</keyword>
<accession>A0ABP6QF40</accession>
<gene>
    <name evidence="2" type="ORF">GCM10010468_41340</name>
</gene>
<feature type="region of interest" description="Disordered" evidence="1">
    <location>
        <begin position="95"/>
        <end position="584"/>
    </location>
</feature>
<feature type="compositionally biased region" description="Low complexity" evidence="1">
    <location>
        <begin position="169"/>
        <end position="183"/>
    </location>
</feature>
<dbReference type="Proteomes" id="UP001501237">
    <property type="component" value="Unassembled WGS sequence"/>
</dbReference>
<proteinExistence type="predicted"/>
<sequence>MLLLVVLVVVLVVLGMRAGRRAEDDDDWMSDEPQAQRARLAEQAAEQPGTGFDLRVAGTPMPAPTGEAPKPRRSGRANEQMEDDDYWATITFDKPKFPWQHDNGQDPSAEGPDPLAAAAQRPEPVHAAPVAPAASTQAMHLPAGQHAQADDGYGDQYGDGQYGDGQYGDGQYADGDQYGNDQYADTGYGDGYSDEYAADPYANEHEPHDVPVAGGYDPDPLPVTPLRPDPLEPSALDWQNSEPLTRFDQPPVRPFEPAAPAAYEPPSYDKPATPSYEPAAASYDTPSYETPAYDKKPSYETPSYETPSYEQPSYTAPRPADPLGLPDPFARPAAESRDPEATQAYPAVPSAPLGGAPLSTTGPLSPPALSGPLSTGPTPAYSPAPAASAEPGFDTDGHRLPTVDELLQRIQADRRKDGPSPATPSYSSGSLTDPLNDPLLSGDRDASAYGSSWSSSGTSGGSSYSSGSSSSYGGESYPSAPAYGAEPARYDDPLPGQGAGSGYGSSASATGGQEAGRYTDFTGSSFNGAAGDPQQEQQSSGYYAGEQGFYGAPTGDTPGYPAAPYGEQNPRPSDEWDTYRQHRP</sequence>
<feature type="compositionally biased region" description="Gly residues" evidence="1">
    <location>
        <begin position="155"/>
        <end position="168"/>
    </location>
</feature>
<dbReference type="EMBL" id="BAAAUV010000009">
    <property type="protein sequence ID" value="GAA3218088.1"/>
    <property type="molecule type" value="Genomic_DNA"/>
</dbReference>
<feature type="compositionally biased region" description="Polar residues" evidence="1">
    <location>
        <begin position="300"/>
        <end position="314"/>
    </location>
</feature>
<organism evidence="2 3">
    <name type="scientific">Actinocorallia longicatena</name>
    <dbReference type="NCBI Taxonomy" id="111803"/>
    <lineage>
        <taxon>Bacteria</taxon>
        <taxon>Bacillati</taxon>
        <taxon>Actinomycetota</taxon>
        <taxon>Actinomycetes</taxon>
        <taxon>Streptosporangiales</taxon>
        <taxon>Thermomonosporaceae</taxon>
        <taxon>Actinocorallia</taxon>
    </lineage>
</organism>
<feature type="compositionally biased region" description="Low complexity" evidence="1">
    <location>
        <begin position="256"/>
        <end position="266"/>
    </location>
</feature>
<feature type="region of interest" description="Disordered" evidence="1">
    <location>
        <begin position="23"/>
        <end position="81"/>
    </location>
</feature>
<feature type="compositionally biased region" description="Basic and acidic residues" evidence="1">
    <location>
        <begin position="572"/>
        <end position="584"/>
    </location>
</feature>
<evidence type="ECO:0000313" key="2">
    <source>
        <dbReference type="EMBL" id="GAA3218088.1"/>
    </source>
</evidence>
<feature type="compositionally biased region" description="Low complexity" evidence="1">
    <location>
        <begin position="447"/>
        <end position="479"/>
    </location>
</feature>